<evidence type="ECO:0000256" key="2">
    <source>
        <dbReference type="ARBA" id="ARBA00011458"/>
    </source>
</evidence>
<dbReference type="HAMAP" id="MF_00403_B">
    <property type="entry name" value="Ribosomal_uS12_B"/>
    <property type="match status" value="1"/>
</dbReference>
<dbReference type="AlphaFoldDB" id="D9IXD5"/>
<protein>
    <recommendedName>
        <fullName evidence="7 8">Small ribosomal subunit protein uS12c</fullName>
    </recommendedName>
</protein>
<dbReference type="GO" id="GO:0009507">
    <property type="term" value="C:chloroplast"/>
    <property type="evidence" value="ECO:0007669"/>
    <property type="project" value="UniProtKB-SubCell"/>
</dbReference>
<dbReference type="Gene3D" id="2.40.50.140">
    <property type="entry name" value="Nucleic acid-binding proteins"/>
    <property type="match status" value="1"/>
</dbReference>
<feature type="compositionally biased region" description="Basic residues" evidence="10">
    <location>
        <begin position="9"/>
        <end position="20"/>
    </location>
</feature>
<geneLocation type="chloroplast" evidence="11"/>
<evidence type="ECO:0000256" key="10">
    <source>
        <dbReference type="SAM" id="MobiDB-lite"/>
    </source>
</evidence>
<proteinExistence type="inferred from homology"/>
<keyword evidence="8" id="KW-0699">rRNA-binding</keyword>
<accession>D9IXD5</accession>
<evidence type="ECO:0000256" key="6">
    <source>
        <dbReference type="ARBA" id="ARBA00024830"/>
    </source>
</evidence>
<organism evidence="11">
    <name type="scientific">Chromera velia</name>
    <dbReference type="NCBI Taxonomy" id="505693"/>
    <lineage>
        <taxon>Eukaryota</taxon>
        <taxon>Sar</taxon>
        <taxon>Alveolata</taxon>
        <taxon>Colpodellida</taxon>
        <taxon>Chromeraceae</taxon>
        <taxon>Chromera</taxon>
    </lineage>
</organism>
<dbReference type="RefSeq" id="YP_003795301.1">
    <property type="nucleotide sequence ID" value="NC_014340.2"/>
</dbReference>
<comment type="similarity">
    <text evidence="1 8 9">Belongs to the universal ribosomal protein uS12 family.</text>
</comment>
<dbReference type="GeneID" id="9480942"/>
<dbReference type="Pfam" id="PF00164">
    <property type="entry name" value="Ribosom_S12_S23"/>
    <property type="match status" value="1"/>
</dbReference>
<dbReference type="PRINTS" id="PR01034">
    <property type="entry name" value="RIBOSOMALS12"/>
</dbReference>
<reference evidence="11" key="2">
    <citation type="submission" date="2013-03" db="EMBL/GenBank/DDBJ databases">
        <title>Split photosystem protein, linear topology, and growth of structural complexity in the recombination-driven plastid genome of Chromera velia.</title>
        <authorList>
            <person name="Janouskovec J."/>
            <person name="Sobotka R."/>
            <person name="Lai D.-H."/>
            <person name="Flegontov P."/>
            <person name="Konik P."/>
            <person name="Komenda J."/>
            <person name="Ali S."/>
            <person name="Prasil O."/>
            <person name="Pain A."/>
            <person name="Obornik M."/>
            <person name="Lukes J."/>
            <person name="Keeling P.J."/>
        </authorList>
    </citation>
    <scope>NUCLEOTIDE SEQUENCE</scope>
    <source>
        <strain evidence="11">CCMP2878</strain>
    </source>
</reference>
<evidence type="ECO:0000313" key="11">
    <source>
        <dbReference type="EMBL" id="ADJ66543.1"/>
    </source>
</evidence>
<dbReference type="VEuPathDB" id="CryptoDB:Cvel_28382"/>
<evidence type="ECO:0000256" key="7">
    <source>
        <dbReference type="ARBA" id="ARBA00040813"/>
    </source>
</evidence>
<dbReference type="PIRSF" id="PIRSF002133">
    <property type="entry name" value="Ribosomal_S12/S23"/>
    <property type="match status" value="1"/>
</dbReference>
<keyword evidence="8" id="KW-0694">RNA-binding</keyword>
<evidence type="ECO:0000256" key="3">
    <source>
        <dbReference type="ARBA" id="ARBA00022640"/>
    </source>
</evidence>
<dbReference type="CDD" id="cd03368">
    <property type="entry name" value="Ribosomal_S12"/>
    <property type="match status" value="1"/>
</dbReference>
<comment type="subunit">
    <text evidence="2 8">Part of the 30S ribosomal subunit.</text>
</comment>
<dbReference type="GO" id="GO:0003735">
    <property type="term" value="F:structural constituent of ribosome"/>
    <property type="evidence" value="ECO:0007669"/>
    <property type="project" value="InterPro"/>
</dbReference>
<dbReference type="FunFam" id="2.40.50.140:FF:000099">
    <property type="entry name" value="Ribosomal protein S12, mitochondrial"/>
    <property type="match status" value="1"/>
</dbReference>
<keyword evidence="11" id="KW-0150">Chloroplast</keyword>
<dbReference type="GO" id="GO:0006412">
    <property type="term" value="P:translation"/>
    <property type="evidence" value="ECO:0007669"/>
    <property type="project" value="UniProtKB-UniRule"/>
</dbReference>
<reference evidence="11" key="1">
    <citation type="journal article" date="2010" name="Proc. Natl. Acad. Sci. U.S.A.">
        <title>A common red algal origin of the apicomplexan, dinoflagellate, and heterokont plastids.</title>
        <authorList>
            <person name="Janouskovec J."/>
            <person name="Horak A."/>
            <person name="Obornik M."/>
            <person name="Lukes J."/>
            <person name="Keeling P.J."/>
        </authorList>
    </citation>
    <scope>NUCLEOTIDE SEQUENCE</scope>
    <source>
        <strain evidence="11">CCMP2878</strain>
    </source>
</reference>
<comment type="function">
    <text evidence="6 8">With S4 and S5 plays an important role in translational accuracy. Located at the interface of the 30S and 50S subunits.</text>
</comment>
<comment type="subcellular location">
    <subcellularLocation>
        <location evidence="8">Plastid</location>
        <location evidence="8">Chloroplast</location>
    </subcellularLocation>
</comment>
<dbReference type="InterPro" id="IPR005679">
    <property type="entry name" value="Ribosomal_uS12_bac"/>
</dbReference>
<dbReference type="GO" id="GO:0015935">
    <property type="term" value="C:small ribosomal subunit"/>
    <property type="evidence" value="ECO:0007669"/>
    <property type="project" value="InterPro"/>
</dbReference>
<dbReference type="EMBL" id="HM222967">
    <property type="protein sequence ID" value="ADJ66543.1"/>
    <property type="molecule type" value="Genomic_DNA"/>
</dbReference>
<evidence type="ECO:0000256" key="4">
    <source>
        <dbReference type="ARBA" id="ARBA00022980"/>
    </source>
</evidence>
<dbReference type="InterPro" id="IPR012340">
    <property type="entry name" value="NA-bd_OB-fold"/>
</dbReference>
<evidence type="ECO:0000256" key="1">
    <source>
        <dbReference type="ARBA" id="ARBA00005657"/>
    </source>
</evidence>
<keyword evidence="3 11" id="KW-0934">Plastid</keyword>
<keyword evidence="5 8" id="KW-0687">Ribonucleoprotein</keyword>
<keyword evidence="4 8" id="KW-0689">Ribosomal protein</keyword>
<feature type="region of interest" description="Disordered" evidence="10">
    <location>
        <begin position="1"/>
        <end position="25"/>
    </location>
</feature>
<dbReference type="PROSITE" id="PS00055">
    <property type="entry name" value="RIBOSOMAL_S12"/>
    <property type="match status" value="1"/>
</dbReference>
<evidence type="ECO:0000256" key="8">
    <source>
        <dbReference type="HAMAP-Rule" id="MF_00403"/>
    </source>
</evidence>
<dbReference type="NCBIfam" id="TIGR00981">
    <property type="entry name" value="rpsL_bact"/>
    <property type="match status" value="1"/>
</dbReference>
<sequence length="125" mass="14029">MPTFEQLKRAGRFPKKRRSKTPALRGCPQKKGVCFKVFVKTPKKPNSALRKVIRVKLSTAVFVTAHIPGEGHAVQEHSIVLIRGGRVRDLPGVRYRLIRGTCDAQGVTKGRWNARSKYGVKKPKL</sequence>
<name>D9IXD5_9ALVE</name>
<gene>
    <name evidence="8 11" type="primary">rps12</name>
</gene>
<dbReference type="InterPro" id="IPR006032">
    <property type="entry name" value="Ribosomal_uS12"/>
</dbReference>
<dbReference type="SUPFAM" id="SSF50249">
    <property type="entry name" value="Nucleic acid-binding proteins"/>
    <property type="match status" value="1"/>
</dbReference>
<evidence type="ECO:0000256" key="5">
    <source>
        <dbReference type="ARBA" id="ARBA00023274"/>
    </source>
</evidence>
<dbReference type="PANTHER" id="PTHR11652">
    <property type="entry name" value="30S RIBOSOMAL PROTEIN S12 FAMILY MEMBER"/>
    <property type="match status" value="1"/>
</dbReference>
<dbReference type="GO" id="GO:0019843">
    <property type="term" value="F:rRNA binding"/>
    <property type="evidence" value="ECO:0007669"/>
    <property type="project" value="UniProtKB-UniRule"/>
</dbReference>
<evidence type="ECO:0000256" key="9">
    <source>
        <dbReference type="RuleBase" id="RU003622"/>
    </source>
</evidence>